<dbReference type="Proteomes" id="UP001634394">
    <property type="component" value="Unassembled WGS sequence"/>
</dbReference>
<keyword evidence="5" id="KW-1185">Reference proteome</keyword>
<keyword evidence="2" id="KW-0812">Transmembrane</keyword>
<name>A0ABD3T7B4_SINWO</name>
<keyword evidence="3" id="KW-0732">Signal</keyword>
<organism evidence="4 5">
    <name type="scientific">Sinanodonta woodiana</name>
    <name type="common">Chinese pond mussel</name>
    <name type="synonym">Anodonta woodiana</name>
    <dbReference type="NCBI Taxonomy" id="1069815"/>
    <lineage>
        <taxon>Eukaryota</taxon>
        <taxon>Metazoa</taxon>
        <taxon>Spiralia</taxon>
        <taxon>Lophotrochozoa</taxon>
        <taxon>Mollusca</taxon>
        <taxon>Bivalvia</taxon>
        <taxon>Autobranchia</taxon>
        <taxon>Heteroconchia</taxon>
        <taxon>Palaeoheterodonta</taxon>
        <taxon>Unionida</taxon>
        <taxon>Unionoidea</taxon>
        <taxon>Unionidae</taxon>
        <taxon>Unioninae</taxon>
        <taxon>Sinanodonta</taxon>
    </lineage>
</organism>
<evidence type="ECO:0000256" key="1">
    <source>
        <dbReference type="SAM" id="MobiDB-lite"/>
    </source>
</evidence>
<evidence type="ECO:0000313" key="4">
    <source>
        <dbReference type="EMBL" id="KAL3832333.1"/>
    </source>
</evidence>
<evidence type="ECO:0000313" key="5">
    <source>
        <dbReference type="Proteomes" id="UP001634394"/>
    </source>
</evidence>
<comment type="caution">
    <text evidence="4">The sequence shown here is derived from an EMBL/GenBank/DDBJ whole genome shotgun (WGS) entry which is preliminary data.</text>
</comment>
<reference evidence="4 5" key="1">
    <citation type="submission" date="2024-11" db="EMBL/GenBank/DDBJ databases">
        <title>Chromosome-level genome assembly of the freshwater bivalve Anodonta woodiana.</title>
        <authorList>
            <person name="Chen X."/>
        </authorList>
    </citation>
    <scope>NUCLEOTIDE SEQUENCE [LARGE SCALE GENOMIC DNA]</scope>
    <source>
        <strain evidence="4">MN2024</strain>
        <tissue evidence="4">Gills</tissue>
    </source>
</reference>
<feature type="region of interest" description="Disordered" evidence="1">
    <location>
        <begin position="155"/>
        <end position="216"/>
    </location>
</feature>
<keyword evidence="2" id="KW-0472">Membrane</keyword>
<feature type="chain" id="PRO_5044765819" evidence="3">
    <location>
        <begin position="22"/>
        <end position="237"/>
    </location>
</feature>
<feature type="compositionally biased region" description="Polar residues" evidence="1">
    <location>
        <begin position="177"/>
        <end position="207"/>
    </location>
</feature>
<gene>
    <name evidence="4" type="ORF">ACJMK2_023985</name>
</gene>
<dbReference type="AlphaFoldDB" id="A0ABD3T7B4"/>
<sequence length="237" mass="26402">MKHSCIEVIFMTVLKALPVLSIDLHHSNSYDPKRLIRSANITGSLDQTKTPSIVNCYNSACVLNEEFCNETSKKCEKCRYEHGECTNHWECFGVCIELKAQEICSGSEGSGEATGSPWWPYLMLVIFIISLGFNIFFVIKTLHIHERCEKLKKNKSNDASFDKEETSAMLPGIPPVNNAQSNQQQMTSSTDDLPSQQTDNAPDSDPQTRGPITEESVNTIHDTISVVVTANLSENKL</sequence>
<feature type="transmembrane region" description="Helical" evidence="2">
    <location>
        <begin position="118"/>
        <end position="139"/>
    </location>
</feature>
<keyword evidence="2" id="KW-1133">Transmembrane helix</keyword>
<accession>A0ABD3T7B4</accession>
<proteinExistence type="predicted"/>
<evidence type="ECO:0000256" key="3">
    <source>
        <dbReference type="SAM" id="SignalP"/>
    </source>
</evidence>
<feature type="signal peptide" evidence="3">
    <location>
        <begin position="1"/>
        <end position="21"/>
    </location>
</feature>
<dbReference type="EMBL" id="JBJQND010000019">
    <property type="protein sequence ID" value="KAL3832333.1"/>
    <property type="molecule type" value="Genomic_DNA"/>
</dbReference>
<evidence type="ECO:0000256" key="2">
    <source>
        <dbReference type="SAM" id="Phobius"/>
    </source>
</evidence>
<protein>
    <submittedName>
        <fullName evidence="4">Uncharacterized protein</fullName>
    </submittedName>
</protein>